<feature type="compositionally biased region" description="Basic and acidic residues" evidence="1">
    <location>
        <begin position="44"/>
        <end position="64"/>
    </location>
</feature>
<feature type="region of interest" description="Disordered" evidence="1">
    <location>
        <begin position="1"/>
        <end position="74"/>
    </location>
</feature>
<dbReference type="EMBL" id="OU466862">
    <property type="protein sequence ID" value="CAH2071660.1"/>
    <property type="molecule type" value="Genomic_DNA"/>
</dbReference>
<dbReference type="AlphaFoldDB" id="A0AAU9SX25"/>
<dbReference type="Proteomes" id="UP000836841">
    <property type="component" value="Chromosome 6"/>
</dbReference>
<evidence type="ECO:0000313" key="2">
    <source>
        <dbReference type="EMBL" id="CAH2071660.1"/>
    </source>
</evidence>
<dbReference type="PANTHER" id="PTHR35130">
    <property type="entry name" value="MEDIATOR OF RNA POLYMERASE II TRANSCRIPTION SUBUNIT 16"/>
    <property type="match status" value="1"/>
</dbReference>
<dbReference type="GO" id="GO:0016592">
    <property type="term" value="C:mediator complex"/>
    <property type="evidence" value="ECO:0007669"/>
    <property type="project" value="InterPro"/>
</dbReference>
<organism evidence="2 3">
    <name type="scientific">Thlaspi arvense</name>
    <name type="common">Field penny-cress</name>
    <dbReference type="NCBI Taxonomy" id="13288"/>
    <lineage>
        <taxon>Eukaryota</taxon>
        <taxon>Viridiplantae</taxon>
        <taxon>Streptophyta</taxon>
        <taxon>Embryophyta</taxon>
        <taxon>Tracheophyta</taxon>
        <taxon>Spermatophyta</taxon>
        <taxon>Magnoliopsida</taxon>
        <taxon>eudicotyledons</taxon>
        <taxon>Gunneridae</taxon>
        <taxon>Pentapetalae</taxon>
        <taxon>rosids</taxon>
        <taxon>malvids</taxon>
        <taxon>Brassicales</taxon>
        <taxon>Brassicaceae</taxon>
        <taxon>Thlaspideae</taxon>
        <taxon>Thlaspi</taxon>
    </lineage>
</organism>
<keyword evidence="3" id="KW-1185">Reference proteome</keyword>
<dbReference type="PANTHER" id="PTHR35130:SF1">
    <property type="entry name" value="MEDIATOR OF RNA POLYMERASE II TRANSCRIPTION SUBUNIT 16"/>
    <property type="match status" value="1"/>
</dbReference>
<dbReference type="GO" id="GO:0006355">
    <property type="term" value="P:regulation of DNA-templated transcription"/>
    <property type="evidence" value="ECO:0007669"/>
    <property type="project" value="InterPro"/>
</dbReference>
<evidence type="ECO:0000313" key="3">
    <source>
        <dbReference type="Proteomes" id="UP000836841"/>
    </source>
</evidence>
<dbReference type="InterPro" id="IPR038836">
    <property type="entry name" value="MED16"/>
</dbReference>
<feature type="compositionally biased region" description="Polar residues" evidence="1">
    <location>
        <begin position="1"/>
        <end position="16"/>
    </location>
</feature>
<name>A0AAU9SX25_THLAR</name>
<proteinExistence type="predicted"/>
<gene>
    <name evidence="2" type="ORF">TAV2_LOCUS22287</name>
</gene>
<sequence length="121" mass="13605">MNQQLPEVSLGNSGVGNNIEAPATEEGEEEEVQQQQQPQQVEEAESRDLIVAEEKPSSEKSADGEKEDDQMEVDPVSPATVFCVKLKQPNSNLLHKMSVPELCRNFRSRLCFFLRSSSFFF</sequence>
<protein>
    <submittedName>
        <fullName evidence="2">Uncharacterized protein</fullName>
    </submittedName>
</protein>
<accession>A0AAU9SX25</accession>
<reference evidence="2 3" key="1">
    <citation type="submission" date="2022-03" db="EMBL/GenBank/DDBJ databases">
        <authorList>
            <person name="Nunn A."/>
            <person name="Chopra R."/>
            <person name="Nunn A."/>
            <person name="Contreras Garrido A."/>
        </authorList>
    </citation>
    <scope>NUCLEOTIDE SEQUENCE [LARGE SCALE GENOMIC DNA]</scope>
</reference>
<evidence type="ECO:0000256" key="1">
    <source>
        <dbReference type="SAM" id="MobiDB-lite"/>
    </source>
</evidence>
<feature type="compositionally biased region" description="Acidic residues" evidence="1">
    <location>
        <begin position="23"/>
        <end position="32"/>
    </location>
</feature>